<dbReference type="PROSITE" id="PS50928">
    <property type="entry name" value="ABC_TM1"/>
    <property type="match status" value="1"/>
</dbReference>
<dbReference type="Pfam" id="PF00528">
    <property type="entry name" value="BPD_transp_1"/>
    <property type="match status" value="1"/>
</dbReference>
<evidence type="ECO:0000256" key="3">
    <source>
        <dbReference type="ARBA" id="ARBA00022475"/>
    </source>
</evidence>
<keyword evidence="2 7" id="KW-0813">Transport</keyword>
<feature type="transmembrane region" description="Helical" evidence="7">
    <location>
        <begin position="12"/>
        <end position="34"/>
    </location>
</feature>
<proteinExistence type="inferred from homology"/>
<evidence type="ECO:0000256" key="1">
    <source>
        <dbReference type="ARBA" id="ARBA00004651"/>
    </source>
</evidence>
<feature type="transmembrane region" description="Helical" evidence="7">
    <location>
        <begin position="208"/>
        <end position="230"/>
    </location>
</feature>
<feature type="transmembrane region" description="Helical" evidence="7">
    <location>
        <begin position="104"/>
        <end position="123"/>
    </location>
</feature>
<protein>
    <submittedName>
        <fullName evidence="9">ABC transporter permease</fullName>
    </submittedName>
</protein>
<evidence type="ECO:0000259" key="8">
    <source>
        <dbReference type="PROSITE" id="PS50928"/>
    </source>
</evidence>
<keyword evidence="5 7" id="KW-1133">Transmembrane helix</keyword>
<keyword evidence="4 7" id="KW-0812">Transmembrane</keyword>
<gene>
    <name evidence="9" type="ORF">A8709_14670</name>
</gene>
<dbReference type="InterPro" id="IPR035906">
    <property type="entry name" value="MetI-like_sf"/>
</dbReference>
<comment type="subcellular location">
    <subcellularLocation>
        <location evidence="1 7">Cell membrane</location>
        <topology evidence="1 7">Multi-pass membrane protein</topology>
    </subcellularLocation>
</comment>
<dbReference type="OrthoDB" id="153186at2"/>
<sequence length="273" mass="31018">MIASRKYPIIWEMLLWIGSLAIFYPLAMVVLTSFKSEDEADQLSIAWPSSFHFDNYKTVFVQGKMFQALLNSLGITGFSVLFIVILSATLSFIIMRNRSKLNRFIYKVITLGLIAPFAALPTVKTLQYLHIYGTYISIILVYTALFMAFATMLFSSFMLSVPRELDEAGVVDGCIGFPLFYKIILPLLLPITVTVSILNFMWVWNEFYYPLFLVNKSSMWTLPLTVYNFFGMFNRSWNLVSANMIIVSMPVVIAYLFAQKYIVSGMTAGAVKG</sequence>
<evidence type="ECO:0000313" key="9">
    <source>
        <dbReference type="EMBL" id="OCT15332.1"/>
    </source>
</evidence>
<reference evidence="10" key="1">
    <citation type="submission" date="2016-05" db="EMBL/GenBank/DDBJ databases">
        <title>Paenibacillus oryzae. sp. nov., isolated from the rice root.</title>
        <authorList>
            <person name="Zhang J."/>
            <person name="Zhang X."/>
        </authorList>
    </citation>
    <scope>NUCLEOTIDE SEQUENCE [LARGE SCALE GENOMIC DNA]</scope>
    <source>
        <strain evidence="10">KCTC13222</strain>
    </source>
</reference>
<dbReference type="GO" id="GO:0055085">
    <property type="term" value="P:transmembrane transport"/>
    <property type="evidence" value="ECO:0007669"/>
    <property type="project" value="InterPro"/>
</dbReference>
<comment type="similarity">
    <text evidence="7">Belongs to the binding-protein-dependent transport system permease family.</text>
</comment>
<keyword evidence="3" id="KW-1003">Cell membrane</keyword>
<keyword evidence="6 7" id="KW-0472">Membrane</keyword>
<dbReference type="RefSeq" id="WP_065852243.1">
    <property type="nucleotide sequence ID" value="NZ_LYPC01000014.1"/>
</dbReference>
<evidence type="ECO:0000256" key="7">
    <source>
        <dbReference type="RuleBase" id="RU363032"/>
    </source>
</evidence>
<dbReference type="STRING" id="512399.A8709_14670"/>
<dbReference type="SUPFAM" id="SSF161098">
    <property type="entry name" value="MetI-like"/>
    <property type="match status" value="1"/>
</dbReference>
<feature type="transmembrane region" description="Helical" evidence="7">
    <location>
        <begin position="237"/>
        <end position="258"/>
    </location>
</feature>
<organism evidence="9 10">
    <name type="scientific">Paenibacillus pectinilyticus</name>
    <dbReference type="NCBI Taxonomy" id="512399"/>
    <lineage>
        <taxon>Bacteria</taxon>
        <taxon>Bacillati</taxon>
        <taxon>Bacillota</taxon>
        <taxon>Bacilli</taxon>
        <taxon>Bacillales</taxon>
        <taxon>Paenibacillaceae</taxon>
        <taxon>Paenibacillus</taxon>
    </lineage>
</organism>
<feature type="transmembrane region" description="Helical" evidence="7">
    <location>
        <begin position="68"/>
        <end position="92"/>
    </location>
</feature>
<feature type="transmembrane region" description="Helical" evidence="7">
    <location>
        <begin position="135"/>
        <end position="159"/>
    </location>
</feature>
<comment type="caution">
    <text evidence="9">The sequence shown here is derived from an EMBL/GenBank/DDBJ whole genome shotgun (WGS) entry which is preliminary data.</text>
</comment>
<name>A0A1C1A440_9BACL</name>
<dbReference type="GO" id="GO:0005886">
    <property type="term" value="C:plasma membrane"/>
    <property type="evidence" value="ECO:0007669"/>
    <property type="project" value="UniProtKB-SubCell"/>
</dbReference>
<evidence type="ECO:0000256" key="6">
    <source>
        <dbReference type="ARBA" id="ARBA00023136"/>
    </source>
</evidence>
<evidence type="ECO:0000256" key="2">
    <source>
        <dbReference type="ARBA" id="ARBA00022448"/>
    </source>
</evidence>
<keyword evidence="10" id="KW-1185">Reference proteome</keyword>
<feature type="domain" description="ABC transmembrane type-1" evidence="8">
    <location>
        <begin position="69"/>
        <end position="258"/>
    </location>
</feature>
<dbReference type="Gene3D" id="1.10.3720.10">
    <property type="entry name" value="MetI-like"/>
    <property type="match status" value="1"/>
</dbReference>
<dbReference type="InterPro" id="IPR000515">
    <property type="entry name" value="MetI-like"/>
</dbReference>
<dbReference type="AlphaFoldDB" id="A0A1C1A440"/>
<dbReference type="PANTHER" id="PTHR43744">
    <property type="entry name" value="ABC TRANSPORTER PERMEASE PROTEIN MG189-RELATED-RELATED"/>
    <property type="match status" value="1"/>
</dbReference>
<accession>A0A1C1A440</accession>
<dbReference type="PANTHER" id="PTHR43744:SF8">
    <property type="entry name" value="SN-GLYCEROL-3-PHOSPHATE TRANSPORT SYSTEM PERMEASE PROTEIN UGPE"/>
    <property type="match status" value="1"/>
</dbReference>
<evidence type="ECO:0000256" key="5">
    <source>
        <dbReference type="ARBA" id="ARBA00022989"/>
    </source>
</evidence>
<dbReference type="CDD" id="cd06261">
    <property type="entry name" value="TM_PBP2"/>
    <property type="match status" value="1"/>
</dbReference>
<feature type="transmembrane region" description="Helical" evidence="7">
    <location>
        <begin position="179"/>
        <end position="202"/>
    </location>
</feature>
<evidence type="ECO:0000313" key="10">
    <source>
        <dbReference type="Proteomes" id="UP000093309"/>
    </source>
</evidence>
<dbReference type="Proteomes" id="UP000093309">
    <property type="component" value="Unassembled WGS sequence"/>
</dbReference>
<dbReference type="EMBL" id="LYPC01000014">
    <property type="protein sequence ID" value="OCT15332.1"/>
    <property type="molecule type" value="Genomic_DNA"/>
</dbReference>
<evidence type="ECO:0000256" key="4">
    <source>
        <dbReference type="ARBA" id="ARBA00022692"/>
    </source>
</evidence>